<reference evidence="1" key="1">
    <citation type="submission" date="2021-02" db="EMBL/GenBank/DDBJ databases">
        <title>The CRISPR/cas machinery reduction and long-range gene transfer in the hot spring cyanobacterium Synechococcus.</title>
        <authorList>
            <person name="Dvorak P."/>
            <person name="Jahodarova E."/>
            <person name="Hasler P."/>
            <person name="Poulickova A."/>
        </authorList>
    </citation>
    <scope>NUCLEOTIDE SEQUENCE</scope>
    <source>
        <strain evidence="1">Rupite</strain>
    </source>
</reference>
<comment type="caution">
    <text evidence="1">The sequence shown here is derived from an EMBL/GenBank/DDBJ whole genome shotgun (WGS) entry which is preliminary data.</text>
</comment>
<accession>A0ABT0CD24</accession>
<dbReference type="EMBL" id="JAFIRA010000034">
    <property type="protein sequence ID" value="MCJ2543691.1"/>
    <property type="molecule type" value="Genomic_DNA"/>
</dbReference>
<dbReference type="RefSeq" id="WP_244351402.1">
    <property type="nucleotide sequence ID" value="NZ_JAFIRA010000034.1"/>
</dbReference>
<proteinExistence type="predicted"/>
<protein>
    <submittedName>
        <fullName evidence="1">Uncharacterized protein</fullName>
    </submittedName>
</protein>
<gene>
    <name evidence="1" type="ORF">JX360_12370</name>
</gene>
<organism evidence="1 2">
    <name type="scientific">Thermostichus vulcanus str. 'Rupite'</name>
    <dbReference type="NCBI Taxonomy" id="2813851"/>
    <lineage>
        <taxon>Bacteria</taxon>
        <taxon>Bacillati</taxon>
        <taxon>Cyanobacteriota</taxon>
        <taxon>Cyanophyceae</taxon>
        <taxon>Thermostichales</taxon>
        <taxon>Thermostichaceae</taxon>
        <taxon>Thermostichus</taxon>
    </lineage>
</organism>
<dbReference type="Proteomes" id="UP000830835">
    <property type="component" value="Unassembled WGS sequence"/>
</dbReference>
<evidence type="ECO:0000313" key="2">
    <source>
        <dbReference type="Proteomes" id="UP000830835"/>
    </source>
</evidence>
<name>A0ABT0CD24_THEVL</name>
<keyword evidence="2" id="KW-1185">Reference proteome</keyword>
<sequence length="120" mass="13206">MSISAQFYERLKPKRRNIENGFITKLRMVVWGGFPMDSSQQMDWLDPFCIPISCLKMFNKFNPSDKPSKGNWAGRTFSAAVGASVAAAVCIAHGQPAYVSVLVASCATVFALVLDELGWI</sequence>
<evidence type="ECO:0000313" key="1">
    <source>
        <dbReference type="EMBL" id="MCJ2543691.1"/>
    </source>
</evidence>